<evidence type="ECO:0000313" key="7">
    <source>
        <dbReference type="Proteomes" id="UP000247005"/>
    </source>
</evidence>
<comment type="caution">
    <text evidence="5">The sequence shown here is derived from an EMBL/GenBank/DDBJ whole genome shotgun (WGS) entry which is preliminary data.</text>
</comment>
<dbReference type="OrthoDB" id="9804061at2"/>
<dbReference type="EMBL" id="PQGD01000015">
    <property type="protein sequence ID" value="POP46126.1"/>
    <property type="molecule type" value="Genomic_DNA"/>
</dbReference>
<dbReference type="InterPro" id="IPR050490">
    <property type="entry name" value="Bact_solute-bd_prot1"/>
</dbReference>
<keyword evidence="3" id="KW-0732">Signal</keyword>
<reference evidence="6 7" key="1">
    <citation type="submission" date="2018-01" db="EMBL/GenBank/DDBJ databases">
        <title>Superficieibacter electus gen. nov., sp. nov., an extended-spectrum beta-lactamase possessing member of the Enterobacteriaceae family, isolated from intensive care unit surfaces.</title>
        <authorList>
            <person name="Potter R.F."/>
            <person name="D'Souza A.W."/>
        </authorList>
    </citation>
    <scope>NUCLEOTIDE SEQUENCE [LARGE SCALE GENOMIC DNA]</scope>
    <source>
        <strain evidence="5 7">BP-1</strain>
        <strain evidence="4 6">BP-2</strain>
    </source>
</reference>
<evidence type="ECO:0000256" key="1">
    <source>
        <dbReference type="ARBA" id="ARBA00004418"/>
    </source>
</evidence>
<protein>
    <submittedName>
        <fullName evidence="5">ABC transporter substrate-binding protein</fullName>
    </submittedName>
</protein>
<evidence type="ECO:0000313" key="6">
    <source>
        <dbReference type="Proteomes" id="UP000237073"/>
    </source>
</evidence>
<name>A0A2P5GLH6_9ENTR</name>
<organism evidence="5 7">
    <name type="scientific">Superficieibacter electus</name>
    <dbReference type="NCBI Taxonomy" id="2022662"/>
    <lineage>
        <taxon>Bacteria</taxon>
        <taxon>Pseudomonadati</taxon>
        <taxon>Pseudomonadota</taxon>
        <taxon>Gammaproteobacteria</taxon>
        <taxon>Enterobacterales</taxon>
        <taxon>Enterobacteriaceae</taxon>
        <taxon>Superficieibacter</taxon>
    </lineage>
</organism>
<dbReference type="Proteomes" id="UP000237073">
    <property type="component" value="Unassembled WGS sequence"/>
</dbReference>
<dbReference type="Proteomes" id="UP000247005">
    <property type="component" value="Unassembled WGS sequence"/>
</dbReference>
<feature type="signal peptide" evidence="3">
    <location>
        <begin position="1"/>
        <end position="21"/>
    </location>
</feature>
<feature type="chain" id="PRO_5015138507" evidence="3">
    <location>
        <begin position="22"/>
        <end position="415"/>
    </location>
</feature>
<evidence type="ECO:0000256" key="2">
    <source>
        <dbReference type="ARBA" id="ARBA00008520"/>
    </source>
</evidence>
<dbReference type="AlphaFoldDB" id="A0A2P5GLH6"/>
<proteinExistence type="inferred from homology"/>
<dbReference type="Gene3D" id="3.40.190.10">
    <property type="entry name" value="Periplasmic binding protein-like II"/>
    <property type="match status" value="1"/>
</dbReference>
<sequence length="415" mass="45711">MNKTKILVAASVLCAAFAAQAEKITIWSWDPHYNVAIMQDAAAIYQKTHPEVTFDIVDLAKADLEQKLQTMLASGMTKALPDIVLVEDYNAPKYLRSFPGAFAPLNGKIDFTRFAKYKVDLMTIEGKTYGVPFDTGVTVWYYRQDLVEQAGYSAKDLQNITWDKFIEIGKKVEEKTGKKMMAIDPNDAGLIRVMMQSAGRWYFDKAGNLDIVGNPALKAALETQAKLTRSGIVKPVIGWAEWVGAFNRGDVASVVTGVWATGSIKAEAKQSGLWNVAPIPALTVEGATHASNLGGSSWYVMESSPEKAQAIQFLNEIYVNNIDFYQHILHKNGAMGSNLNSREGEAYKQPDPYFGNTPIWSTFSDWLKVIPAVNYGMYTYEADAAVGAQLPALKDGAPVDGILKNIEQQVKTQIQ</sequence>
<dbReference type="Pfam" id="PF13416">
    <property type="entry name" value="SBP_bac_8"/>
    <property type="match status" value="1"/>
</dbReference>
<dbReference type="RefSeq" id="WP_103676816.1">
    <property type="nucleotide sequence ID" value="NZ_PQGD01000015.1"/>
</dbReference>
<dbReference type="PANTHER" id="PTHR43649">
    <property type="entry name" value="ARABINOSE-BINDING PROTEIN-RELATED"/>
    <property type="match status" value="1"/>
</dbReference>
<dbReference type="EMBL" id="PQGE01000012">
    <property type="protein sequence ID" value="POP43820.1"/>
    <property type="molecule type" value="Genomic_DNA"/>
</dbReference>
<comment type="subcellular location">
    <subcellularLocation>
        <location evidence="1">Periplasm</location>
    </subcellularLocation>
</comment>
<dbReference type="SUPFAM" id="SSF53850">
    <property type="entry name" value="Periplasmic binding protein-like II"/>
    <property type="match status" value="1"/>
</dbReference>
<evidence type="ECO:0000313" key="4">
    <source>
        <dbReference type="EMBL" id="POP43820.1"/>
    </source>
</evidence>
<dbReference type="PANTHER" id="PTHR43649:SF32">
    <property type="entry name" value="SUGAR BINDING SECRETED PROTEIN"/>
    <property type="match status" value="1"/>
</dbReference>
<dbReference type="GO" id="GO:0030288">
    <property type="term" value="C:outer membrane-bounded periplasmic space"/>
    <property type="evidence" value="ECO:0007669"/>
    <property type="project" value="UniProtKB-ARBA"/>
</dbReference>
<dbReference type="InterPro" id="IPR006059">
    <property type="entry name" value="SBP"/>
</dbReference>
<comment type="similarity">
    <text evidence="2">Belongs to the bacterial solute-binding protein 1 family.</text>
</comment>
<evidence type="ECO:0000313" key="5">
    <source>
        <dbReference type="EMBL" id="POP46126.1"/>
    </source>
</evidence>
<accession>A0A2P5GLH6</accession>
<keyword evidence="6" id="KW-1185">Reference proteome</keyword>
<gene>
    <name evidence="5" type="ORF">CHU32_18435</name>
    <name evidence="4" type="ORF">CHU33_14640</name>
</gene>
<evidence type="ECO:0000256" key="3">
    <source>
        <dbReference type="SAM" id="SignalP"/>
    </source>
</evidence>